<organism evidence="1 2">
    <name type="scientific">Candidatus Nitrosomaritimum aestuariumsis</name>
    <dbReference type="NCBI Taxonomy" id="3342354"/>
    <lineage>
        <taxon>Archaea</taxon>
        <taxon>Nitrososphaerota</taxon>
        <taxon>Nitrososphaeria</taxon>
        <taxon>Nitrosopumilales</taxon>
        <taxon>Nitrosopumilaceae</taxon>
        <taxon>Candidatus Nitrosomaritimum</taxon>
    </lineage>
</organism>
<protein>
    <submittedName>
        <fullName evidence="1">Arylsulfatase</fullName>
    </submittedName>
</protein>
<proteinExistence type="predicted"/>
<sequence length="564" mass="63104">MVLVFRTNANDYVCLSQESAEHWETFGIGEIVSDDTEDKSAEESKKQEVSPKTVVSTIEQPNIIIIMPDDVGWYNIGAYHEGIMSGITPNIDQIAENGMRFTDYYADPSCTAGRASLITGQLPIRTGLTTVGQAGAEIGMPAEAPTIATALKELGYNTGQFGKNHLGDQNKHLPTVHGFDEFFGYLYHLDALEDPYQPTYPEDLNLIIGPRNMIHSWATDVDDNTIEPRWGKVGKQIIEDAGPVPPERMKNLDSEILEHSKTFMQKSVDEEKPFFAWINPSRMHVVTHLNDHYASLRTPENGWTVYEAGMVEVDDLVGEIQNFLKTNGIEDNTIVIFTTDNGAEVFTWPDGGMTPFRGAKGEILEGGMRVPMLVQWPGHFPSGVVENGLMSGLDWFPTLVAAAGNSNIVNELKEGTTLNGKYYEVHLDGYNQLDMLTGKGESNRDVIYYFAQHQLGAVRVGDYKYRFIDQPNGWLGQTVNLGWPMITNLRLDPFERAGIPEGGEMGSLAYYNYFVYEFWRFVDAQQKVEELVVTFVDYPPMQDPASFNLDSVKKKIEKMRSLGG</sequence>
<dbReference type="EMBL" id="JACEMX010000142">
    <property type="protein sequence ID" value="MBA4463925.1"/>
    <property type="molecule type" value="Genomic_DNA"/>
</dbReference>
<dbReference type="Proteomes" id="UP000591542">
    <property type="component" value="Unassembled WGS sequence"/>
</dbReference>
<reference evidence="1 2" key="1">
    <citation type="journal article" date="2020" name="Appl. Environ. Microbiol.">
        <title>Genomic Characteristics of a Novel Species of Ammonia-Oxidizing Archaea from the Jiulong River Estuary.</title>
        <authorList>
            <person name="Zou D."/>
            <person name="Wan R."/>
            <person name="Han L."/>
            <person name="Xu M.N."/>
            <person name="Liu Y."/>
            <person name="Liu H."/>
            <person name="Kao S.J."/>
            <person name="Li M."/>
        </authorList>
    </citation>
    <scope>NUCLEOTIDE SEQUENCE [LARGE SCALE GENOMIC DNA]</scope>
    <source>
        <strain evidence="1">S2bin1</strain>
    </source>
</reference>
<comment type="caution">
    <text evidence="1">The sequence shown here is derived from an EMBL/GenBank/DDBJ whole genome shotgun (WGS) entry which is preliminary data.</text>
</comment>
<name>A0AC60WAQ6_9ARCH</name>
<gene>
    <name evidence="1" type="ORF">H2B01_07065</name>
</gene>
<evidence type="ECO:0000313" key="2">
    <source>
        <dbReference type="Proteomes" id="UP000591542"/>
    </source>
</evidence>
<evidence type="ECO:0000313" key="1">
    <source>
        <dbReference type="EMBL" id="MBA4463925.1"/>
    </source>
</evidence>
<accession>A0AC60WAQ6</accession>